<dbReference type="InterPro" id="IPR046886">
    <property type="entry name" value="RsmE_MTase_dom"/>
</dbReference>
<evidence type="ECO:0000313" key="15">
    <source>
        <dbReference type="EMBL" id="HIX05953.1"/>
    </source>
</evidence>
<dbReference type="SUPFAM" id="SSF75217">
    <property type="entry name" value="alpha/beta knot"/>
    <property type="match status" value="1"/>
</dbReference>
<dbReference type="PIRSF" id="PIRSF015601">
    <property type="entry name" value="MTase_slr0722"/>
    <property type="match status" value="1"/>
</dbReference>
<evidence type="ECO:0000256" key="11">
    <source>
        <dbReference type="ARBA" id="ARBA00047944"/>
    </source>
</evidence>
<dbReference type="InterPro" id="IPR006700">
    <property type="entry name" value="RsmE"/>
</dbReference>
<protein>
    <recommendedName>
        <fullName evidence="4 12">Ribosomal RNA small subunit methyltransferase E</fullName>
        <ecNumber evidence="3 12">2.1.1.193</ecNumber>
    </recommendedName>
</protein>
<evidence type="ECO:0000256" key="12">
    <source>
        <dbReference type="PIRNR" id="PIRNR015601"/>
    </source>
</evidence>
<dbReference type="GO" id="GO:0070042">
    <property type="term" value="F:rRNA (uridine-N3-)-methyltransferase activity"/>
    <property type="evidence" value="ECO:0007669"/>
    <property type="project" value="TreeGrafter"/>
</dbReference>
<keyword evidence="5 12" id="KW-0963">Cytoplasm</keyword>
<comment type="caution">
    <text evidence="15">The sequence shown here is derived from an EMBL/GenBank/DDBJ whole genome shotgun (WGS) entry which is preliminary data.</text>
</comment>
<evidence type="ECO:0000256" key="9">
    <source>
        <dbReference type="ARBA" id="ARBA00022691"/>
    </source>
</evidence>
<gene>
    <name evidence="15" type="ORF">H9865_07620</name>
</gene>
<evidence type="ECO:0000256" key="3">
    <source>
        <dbReference type="ARBA" id="ARBA00012328"/>
    </source>
</evidence>
<comment type="similarity">
    <text evidence="2 12">Belongs to the RNA methyltransferase RsmE family.</text>
</comment>
<proteinExistence type="inferred from homology"/>
<dbReference type="EC" id="2.1.1.193" evidence="3 12"/>
<dbReference type="PANTHER" id="PTHR30027:SF3">
    <property type="entry name" value="16S RRNA (URACIL(1498)-N(3))-METHYLTRANSFERASE"/>
    <property type="match status" value="1"/>
</dbReference>
<organism evidence="15 16">
    <name type="scientific">Candidatus Allofournierella pullicola</name>
    <dbReference type="NCBI Taxonomy" id="2838596"/>
    <lineage>
        <taxon>Bacteria</taxon>
        <taxon>Bacillati</taxon>
        <taxon>Bacillota</taxon>
        <taxon>Clostridia</taxon>
        <taxon>Eubacteriales</taxon>
        <taxon>Oscillospiraceae</taxon>
        <taxon>Allofournierella</taxon>
    </lineage>
</organism>
<dbReference type="GO" id="GO:0005737">
    <property type="term" value="C:cytoplasm"/>
    <property type="evidence" value="ECO:0007669"/>
    <property type="project" value="UniProtKB-SubCell"/>
</dbReference>
<evidence type="ECO:0000256" key="1">
    <source>
        <dbReference type="ARBA" id="ARBA00004496"/>
    </source>
</evidence>
<dbReference type="InterPro" id="IPR029028">
    <property type="entry name" value="Alpha/beta_knot_MTases"/>
</dbReference>
<feature type="domain" description="Ribosomal RNA small subunit methyltransferase E PUA-like" evidence="14">
    <location>
        <begin position="17"/>
        <end position="63"/>
    </location>
</feature>
<dbReference type="AlphaFoldDB" id="A0A9D1V4J1"/>
<evidence type="ECO:0000256" key="2">
    <source>
        <dbReference type="ARBA" id="ARBA00005528"/>
    </source>
</evidence>
<evidence type="ECO:0000256" key="5">
    <source>
        <dbReference type="ARBA" id="ARBA00022490"/>
    </source>
</evidence>
<evidence type="ECO:0000259" key="14">
    <source>
        <dbReference type="Pfam" id="PF20260"/>
    </source>
</evidence>
<reference evidence="15" key="1">
    <citation type="journal article" date="2021" name="PeerJ">
        <title>Extensive microbial diversity within the chicken gut microbiome revealed by metagenomics and culture.</title>
        <authorList>
            <person name="Gilroy R."/>
            <person name="Ravi A."/>
            <person name="Getino M."/>
            <person name="Pursley I."/>
            <person name="Horton D.L."/>
            <person name="Alikhan N.F."/>
            <person name="Baker D."/>
            <person name="Gharbi K."/>
            <person name="Hall N."/>
            <person name="Watson M."/>
            <person name="Adriaenssens E.M."/>
            <person name="Foster-Nyarko E."/>
            <person name="Jarju S."/>
            <person name="Secka A."/>
            <person name="Antonio M."/>
            <person name="Oren A."/>
            <person name="Chaudhuri R.R."/>
            <person name="La Ragione R."/>
            <person name="Hildebrand F."/>
            <person name="Pallen M.J."/>
        </authorList>
    </citation>
    <scope>NUCLEOTIDE SEQUENCE</scope>
    <source>
        <strain evidence="15">2239</strain>
    </source>
</reference>
<evidence type="ECO:0000256" key="4">
    <source>
        <dbReference type="ARBA" id="ARBA00013673"/>
    </source>
</evidence>
<dbReference type="EMBL" id="DXFW01000022">
    <property type="protein sequence ID" value="HIX05953.1"/>
    <property type="molecule type" value="Genomic_DNA"/>
</dbReference>
<comment type="function">
    <text evidence="10 12">Specifically methylates the N3 position of the uracil ring of uridine 1498 (m3U1498) in 16S rRNA. Acts on the fully assembled 30S ribosomal subunit.</text>
</comment>
<dbReference type="SUPFAM" id="SSF88697">
    <property type="entry name" value="PUA domain-like"/>
    <property type="match status" value="1"/>
</dbReference>
<keyword evidence="9 12" id="KW-0949">S-adenosyl-L-methionine</keyword>
<dbReference type="InterPro" id="IPR029026">
    <property type="entry name" value="tRNA_m1G_MTases_N"/>
</dbReference>
<sequence>MPHRYFASEFTETTAALTGPDAHHLGRVMRAKAGDEVILCDGAGFDYTAAVTAVAPDRVEFRLLEKRPTAAEPSVEVTLFAGYPKQDKLEFIVQKAVELGAARVVPFFSRFCVAAPKKEDQKNLRYARIAAEAAKQAGRGLIPAVELPLDIKDLPARFDQFDLVLFFYEGGGQSLRTLVKDQKRIALITGAEGGFSPEEAEKLIAAGAVPVGLGPRILRCETAPVAALAAVMTLAGQLE</sequence>
<keyword evidence="6 12" id="KW-0698">rRNA processing</keyword>
<name>A0A9D1V4J1_9FIRM</name>
<dbReference type="CDD" id="cd18084">
    <property type="entry name" value="RsmE-like"/>
    <property type="match status" value="1"/>
</dbReference>
<dbReference type="InterPro" id="IPR046887">
    <property type="entry name" value="RsmE_PUA-like"/>
</dbReference>
<keyword evidence="7 12" id="KW-0489">Methyltransferase</keyword>
<reference evidence="15" key="2">
    <citation type="submission" date="2021-04" db="EMBL/GenBank/DDBJ databases">
        <authorList>
            <person name="Gilroy R."/>
        </authorList>
    </citation>
    <scope>NUCLEOTIDE SEQUENCE</scope>
    <source>
        <strain evidence="15">2239</strain>
    </source>
</reference>
<dbReference type="Pfam" id="PF20260">
    <property type="entry name" value="PUA_4"/>
    <property type="match status" value="1"/>
</dbReference>
<dbReference type="NCBIfam" id="TIGR00046">
    <property type="entry name" value="RsmE family RNA methyltransferase"/>
    <property type="match status" value="1"/>
</dbReference>
<evidence type="ECO:0000313" key="16">
    <source>
        <dbReference type="Proteomes" id="UP000824193"/>
    </source>
</evidence>
<dbReference type="Pfam" id="PF04452">
    <property type="entry name" value="Methyltrans_RNA"/>
    <property type="match status" value="1"/>
</dbReference>
<accession>A0A9D1V4J1</accession>
<dbReference type="Proteomes" id="UP000824193">
    <property type="component" value="Unassembled WGS sequence"/>
</dbReference>
<dbReference type="Gene3D" id="3.40.1280.10">
    <property type="match status" value="1"/>
</dbReference>
<evidence type="ECO:0000256" key="10">
    <source>
        <dbReference type="ARBA" id="ARBA00025699"/>
    </source>
</evidence>
<dbReference type="InterPro" id="IPR015947">
    <property type="entry name" value="PUA-like_sf"/>
</dbReference>
<evidence type="ECO:0000256" key="6">
    <source>
        <dbReference type="ARBA" id="ARBA00022552"/>
    </source>
</evidence>
<dbReference type="GO" id="GO:0070475">
    <property type="term" value="P:rRNA base methylation"/>
    <property type="evidence" value="ECO:0007669"/>
    <property type="project" value="TreeGrafter"/>
</dbReference>
<dbReference type="PANTHER" id="PTHR30027">
    <property type="entry name" value="RIBOSOMAL RNA SMALL SUBUNIT METHYLTRANSFERASE E"/>
    <property type="match status" value="1"/>
</dbReference>
<keyword evidence="8 12" id="KW-0808">Transferase</keyword>
<comment type="subcellular location">
    <subcellularLocation>
        <location evidence="1 12">Cytoplasm</location>
    </subcellularLocation>
</comment>
<feature type="domain" description="Ribosomal RNA small subunit methyltransferase E methyltransferase" evidence="13">
    <location>
        <begin position="73"/>
        <end position="231"/>
    </location>
</feature>
<comment type="catalytic activity">
    <reaction evidence="11 12">
        <text>uridine(1498) in 16S rRNA + S-adenosyl-L-methionine = N(3)-methyluridine(1498) in 16S rRNA + S-adenosyl-L-homocysteine + H(+)</text>
        <dbReference type="Rhea" id="RHEA:42920"/>
        <dbReference type="Rhea" id="RHEA-COMP:10283"/>
        <dbReference type="Rhea" id="RHEA-COMP:10284"/>
        <dbReference type="ChEBI" id="CHEBI:15378"/>
        <dbReference type="ChEBI" id="CHEBI:57856"/>
        <dbReference type="ChEBI" id="CHEBI:59789"/>
        <dbReference type="ChEBI" id="CHEBI:65315"/>
        <dbReference type="ChEBI" id="CHEBI:74502"/>
        <dbReference type="EC" id="2.1.1.193"/>
    </reaction>
</comment>
<evidence type="ECO:0000259" key="13">
    <source>
        <dbReference type="Pfam" id="PF04452"/>
    </source>
</evidence>
<evidence type="ECO:0000256" key="8">
    <source>
        <dbReference type="ARBA" id="ARBA00022679"/>
    </source>
</evidence>
<evidence type="ECO:0000256" key="7">
    <source>
        <dbReference type="ARBA" id="ARBA00022603"/>
    </source>
</evidence>